<organism evidence="4 5">
    <name type="scientific">Silvanigrella paludirubra</name>
    <dbReference type="NCBI Taxonomy" id="2499159"/>
    <lineage>
        <taxon>Bacteria</taxon>
        <taxon>Pseudomonadati</taxon>
        <taxon>Bdellovibrionota</taxon>
        <taxon>Oligoflexia</taxon>
        <taxon>Silvanigrellales</taxon>
        <taxon>Silvanigrellaceae</taxon>
        <taxon>Silvanigrella</taxon>
    </lineage>
</organism>
<dbReference type="SUPFAM" id="SSF53448">
    <property type="entry name" value="Nucleotide-diphospho-sugar transferases"/>
    <property type="match status" value="1"/>
</dbReference>
<dbReference type="Proteomes" id="UP000437748">
    <property type="component" value="Unassembled WGS sequence"/>
</dbReference>
<evidence type="ECO:0000256" key="1">
    <source>
        <dbReference type="ARBA" id="ARBA00022679"/>
    </source>
</evidence>
<keyword evidence="5" id="KW-1185">Reference proteome</keyword>
<dbReference type="CDD" id="cd02517">
    <property type="entry name" value="CMP-KDO-Synthetase"/>
    <property type="match status" value="1"/>
</dbReference>
<dbReference type="PANTHER" id="PTHR42866:SF2">
    <property type="entry name" value="3-DEOXY-MANNO-OCTULOSONATE CYTIDYLYLTRANSFERASE, MITOCHONDRIAL"/>
    <property type="match status" value="1"/>
</dbReference>
<dbReference type="GO" id="GO:0005829">
    <property type="term" value="C:cytosol"/>
    <property type="evidence" value="ECO:0007669"/>
    <property type="project" value="TreeGrafter"/>
</dbReference>
<reference evidence="4 5" key="1">
    <citation type="submission" date="2019-10" db="EMBL/GenBank/DDBJ databases">
        <title>New species of Slilvanegrellaceae.</title>
        <authorList>
            <person name="Pitt A."/>
            <person name="Hahn M.W."/>
        </authorList>
    </citation>
    <scope>NUCLEOTIDE SEQUENCE [LARGE SCALE GENOMIC DNA]</scope>
    <source>
        <strain evidence="4 5">SP-Ram-0.45-NSY-1</strain>
    </source>
</reference>
<keyword evidence="2 4" id="KW-0548">Nucleotidyltransferase</keyword>
<evidence type="ECO:0000256" key="3">
    <source>
        <dbReference type="ARBA" id="ARBA00022985"/>
    </source>
</evidence>
<dbReference type="PANTHER" id="PTHR42866">
    <property type="entry name" value="3-DEOXY-MANNO-OCTULOSONATE CYTIDYLYLTRANSFERASE"/>
    <property type="match status" value="1"/>
</dbReference>
<dbReference type="OrthoDB" id="9815559at2"/>
<sequence>MNSKVSNQENNSIYIVIPARFASSRLPGKPLLKISSKCIISHVASRAKILAEKLKKNNHVDKIHLIVATDHQGIFDEVTSQNINCIMTSPDLINGTERVYAAVENLNQKNKLNENDIIINIQGDEPFFSIEDVENLAITMLKNKDVPLGTLAFKRNEAELFFSSSVVKVTKDANQLALYFSRAPIPYPKELLGATGLDWVNEINNLKEVSFLHHVGVYAFRYHSLCKFAKIMTSSNLEICESLEQLRALEAGWKILVTEATKEPFGIDTPEDLKKAEIHFQKIKDTLL</sequence>
<dbReference type="AlphaFoldDB" id="A0A6N6VQ03"/>
<dbReference type="EC" id="2.7.7.38" evidence="4"/>
<evidence type="ECO:0000256" key="2">
    <source>
        <dbReference type="ARBA" id="ARBA00022695"/>
    </source>
</evidence>
<dbReference type="Gene3D" id="3.90.550.10">
    <property type="entry name" value="Spore Coat Polysaccharide Biosynthesis Protein SpsA, Chain A"/>
    <property type="match status" value="1"/>
</dbReference>
<dbReference type="Pfam" id="PF02348">
    <property type="entry name" value="CTP_transf_3"/>
    <property type="match status" value="1"/>
</dbReference>
<dbReference type="InterPro" id="IPR029044">
    <property type="entry name" value="Nucleotide-diphossugar_trans"/>
</dbReference>
<evidence type="ECO:0000313" key="4">
    <source>
        <dbReference type="EMBL" id="KAB8037634.1"/>
    </source>
</evidence>
<keyword evidence="3" id="KW-0448">Lipopolysaccharide biosynthesis</keyword>
<dbReference type="RefSeq" id="WP_153420709.1">
    <property type="nucleotide sequence ID" value="NZ_WFLM01000004.1"/>
</dbReference>
<gene>
    <name evidence="4" type="primary">kdsB</name>
    <name evidence="4" type="ORF">GCL60_10695</name>
</gene>
<name>A0A6N6VQ03_9BACT</name>
<dbReference type="GO" id="GO:0009103">
    <property type="term" value="P:lipopolysaccharide biosynthetic process"/>
    <property type="evidence" value="ECO:0007669"/>
    <property type="project" value="UniProtKB-KW"/>
</dbReference>
<proteinExistence type="predicted"/>
<dbReference type="InterPro" id="IPR003329">
    <property type="entry name" value="Cytidylyl_trans"/>
</dbReference>
<keyword evidence="1 4" id="KW-0808">Transferase</keyword>
<comment type="caution">
    <text evidence="4">The sequence shown here is derived from an EMBL/GenBank/DDBJ whole genome shotgun (WGS) entry which is preliminary data.</text>
</comment>
<evidence type="ECO:0000313" key="5">
    <source>
        <dbReference type="Proteomes" id="UP000437748"/>
    </source>
</evidence>
<dbReference type="InterPro" id="IPR004528">
    <property type="entry name" value="KdsB"/>
</dbReference>
<accession>A0A6N6VQ03</accession>
<dbReference type="EMBL" id="WFLM01000004">
    <property type="protein sequence ID" value="KAB8037634.1"/>
    <property type="molecule type" value="Genomic_DNA"/>
</dbReference>
<protein>
    <submittedName>
        <fullName evidence="4">3-deoxy-manno-octulosonate cytidylyltransferase</fullName>
        <ecNumber evidence="4">2.7.7.38</ecNumber>
    </submittedName>
</protein>
<dbReference type="GO" id="GO:0008690">
    <property type="term" value="F:3-deoxy-manno-octulosonate cytidylyltransferase activity"/>
    <property type="evidence" value="ECO:0007669"/>
    <property type="project" value="UniProtKB-EC"/>
</dbReference>
<dbReference type="NCBIfam" id="NF003952">
    <property type="entry name" value="PRK05450.1-5"/>
    <property type="match status" value="1"/>
</dbReference>
<dbReference type="NCBIfam" id="TIGR00466">
    <property type="entry name" value="kdsB"/>
    <property type="match status" value="1"/>
</dbReference>